<protein>
    <recommendedName>
        <fullName evidence="2">PIN domain-containing protein</fullName>
    </recommendedName>
</protein>
<feature type="domain" description="PIN" evidence="2">
    <location>
        <begin position="5"/>
        <end position="126"/>
    </location>
</feature>
<organism evidence="3 4">
    <name type="scientific">Candidatus Gottesmanbacteria bacterium RIFCSPHIGHO2_02_FULL_40_13</name>
    <dbReference type="NCBI Taxonomy" id="1798384"/>
    <lineage>
        <taxon>Bacteria</taxon>
        <taxon>Candidatus Gottesmaniibacteriota</taxon>
    </lineage>
</organism>
<dbReference type="EMBL" id="MFJN01000059">
    <property type="protein sequence ID" value="OGG20044.1"/>
    <property type="molecule type" value="Genomic_DNA"/>
</dbReference>
<evidence type="ECO:0000313" key="3">
    <source>
        <dbReference type="EMBL" id="OGG20044.1"/>
    </source>
</evidence>
<dbReference type="PANTHER" id="PTHR39664:SF2">
    <property type="entry name" value="NUCLEIC ACID-BINDING PROTEIN, CONTAINING PIN DOMAIN-RELATED"/>
    <property type="match status" value="1"/>
</dbReference>
<evidence type="ECO:0000313" key="4">
    <source>
        <dbReference type="Proteomes" id="UP000177092"/>
    </source>
</evidence>
<keyword evidence="1" id="KW-0812">Transmembrane</keyword>
<dbReference type="Pfam" id="PF01850">
    <property type="entry name" value="PIN"/>
    <property type="match status" value="1"/>
</dbReference>
<comment type="caution">
    <text evidence="3">The sequence shown here is derived from an EMBL/GenBank/DDBJ whole genome shotgun (WGS) entry which is preliminary data.</text>
</comment>
<dbReference type="Proteomes" id="UP000177092">
    <property type="component" value="Unassembled WGS sequence"/>
</dbReference>
<reference evidence="3 4" key="1">
    <citation type="journal article" date="2016" name="Nat. Commun.">
        <title>Thousands of microbial genomes shed light on interconnected biogeochemical processes in an aquifer system.</title>
        <authorList>
            <person name="Anantharaman K."/>
            <person name="Brown C.T."/>
            <person name="Hug L.A."/>
            <person name="Sharon I."/>
            <person name="Castelle C.J."/>
            <person name="Probst A.J."/>
            <person name="Thomas B.C."/>
            <person name="Singh A."/>
            <person name="Wilkins M.J."/>
            <person name="Karaoz U."/>
            <person name="Brodie E.L."/>
            <person name="Williams K.H."/>
            <person name="Hubbard S.S."/>
            <person name="Banfield J.F."/>
        </authorList>
    </citation>
    <scope>NUCLEOTIDE SEQUENCE [LARGE SCALE GENOMIC DNA]</scope>
</reference>
<keyword evidence="1" id="KW-1133">Transmembrane helix</keyword>
<dbReference type="Gene3D" id="3.40.50.1010">
    <property type="entry name" value="5'-nuclease"/>
    <property type="match status" value="1"/>
</dbReference>
<dbReference type="PANTHER" id="PTHR39664">
    <property type="match status" value="1"/>
</dbReference>
<dbReference type="InterPro" id="IPR002716">
    <property type="entry name" value="PIN_dom"/>
</dbReference>
<dbReference type="STRING" id="1798384.A3D03_03280"/>
<dbReference type="InterPro" id="IPR029060">
    <property type="entry name" value="PIN-like_dom_sf"/>
</dbReference>
<dbReference type="AlphaFoldDB" id="A0A1F6A6C4"/>
<evidence type="ECO:0000256" key="1">
    <source>
        <dbReference type="SAM" id="Phobius"/>
    </source>
</evidence>
<accession>A0A1F6A6C4</accession>
<evidence type="ECO:0000259" key="2">
    <source>
        <dbReference type="Pfam" id="PF01850"/>
    </source>
</evidence>
<gene>
    <name evidence="3" type="ORF">A3D03_03280</name>
</gene>
<keyword evidence="1" id="KW-0472">Membrane</keyword>
<feature type="transmembrane region" description="Helical" evidence="1">
    <location>
        <begin position="38"/>
        <end position="58"/>
    </location>
</feature>
<name>A0A1F6A6C4_9BACT</name>
<sequence>MIDCIIDTNCILRYLLSDNTKQADQVQRYFTDAKQKKIYITVPFLVFFESVFMLMKLYKMEKRDVVEKLTVLAGLSYLDIEKRNILLQALSFFSKTNISFVDSVLLVEARQTGKQLLTFDKKLKKLV</sequence>
<proteinExistence type="predicted"/>
<dbReference type="SUPFAM" id="SSF88723">
    <property type="entry name" value="PIN domain-like"/>
    <property type="match status" value="1"/>
</dbReference>